<dbReference type="STRING" id="418495.SAMN05216215_1002282"/>
<dbReference type="RefSeq" id="WP_093260998.1">
    <property type="nucleotide sequence ID" value="NZ_FNOK01000002.1"/>
</dbReference>
<evidence type="ECO:0000313" key="1">
    <source>
        <dbReference type="EMBL" id="SDW33348.1"/>
    </source>
</evidence>
<gene>
    <name evidence="1" type="ORF">SAMN05216215_1002282</name>
</gene>
<keyword evidence="2" id="KW-1185">Reference proteome</keyword>
<accession>A0A1H2SP30</accession>
<evidence type="ECO:0000313" key="2">
    <source>
        <dbReference type="Proteomes" id="UP000199529"/>
    </source>
</evidence>
<protein>
    <submittedName>
        <fullName evidence="1">Uncharacterized protein</fullName>
    </submittedName>
</protein>
<dbReference type="Proteomes" id="UP000199529">
    <property type="component" value="Unassembled WGS sequence"/>
</dbReference>
<name>A0A1H2SP30_9PSEU</name>
<proteinExistence type="predicted"/>
<reference evidence="2" key="1">
    <citation type="submission" date="2016-10" db="EMBL/GenBank/DDBJ databases">
        <authorList>
            <person name="Varghese N."/>
            <person name="Submissions S."/>
        </authorList>
    </citation>
    <scope>NUCLEOTIDE SEQUENCE [LARGE SCALE GENOMIC DNA]</scope>
    <source>
        <strain evidence="2">CGMCC 4.3530</strain>
    </source>
</reference>
<dbReference type="OrthoDB" id="3387554at2"/>
<sequence>MYQAAAKIPGVELGGQAQDAEGRTGLVVSFLDADAGMRKQWIFDPQTLDYLGKRTVLAEDGSLGAAGALVETKAVLERGVVDGIGQVPGGR</sequence>
<dbReference type="EMBL" id="FNOK01000002">
    <property type="protein sequence ID" value="SDW33348.1"/>
    <property type="molecule type" value="Genomic_DNA"/>
</dbReference>
<organism evidence="1 2">
    <name type="scientific">Saccharopolyspora shandongensis</name>
    <dbReference type="NCBI Taxonomy" id="418495"/>
    <lineage>
        <taxon>Bacteria</taxon>
        <taxon>Bacillati</taxon>
        <taxon>Actinomycetota</taxon>
        <taxon>Actinomycetes</taxon>
        <taxon>Pseudonocardiales</taxon>
        <taxon>Pseudonocardiaceae</taxon>
        <taxon>Saccharopolyspora</taxon>
    </lineage>
</organism>
<dbReference type="AlphaFoldDB" id="A0A1H2SP30"/>